<keyword evidence="3" id="KW-1185">Reference proteome</keyword>
<feature type="non-terminal residue" evidence="2">
    <location>
        <position position="1"/>
    </location>
</feature>
<dbReference type="EMBL" id="JAGKQM010000001">
    <property type="protein sequence ID" value="KAH0943491.1"/>
    <property type="molecule type" value="Genomic_DNA"/>
</dbReference>
<evidence type="ECO:0000313" key="2">
    <source>
        <dbReference type="EMBL" id="KAH0943491.1"/>
    </source>
</evidence>
<evidence type="ECO:0000313" key="3">
    <source>
        <dbReference type="Proteomes" id="UP000824890"/>
    </source>
</evidence>
<accession>A0ABQ8ESD2</accession>
<sequence>FRGSIYIQTKLETNRIPIHFDHGVFSSSFPELKAGRCKQMFHTRLLQFYDGRNVNKGGELMGVDMFLIDVKICVDMLMPFWDARNLKKGVNCRSDNLETIPASALAIANMLFASVTKPSLWSSLNHLNRFRLRVSGSGIMKASYNEETQCIQRMMITLSIKSGEAIKPSYASGDGRNTSEVTQRRKMGPLEIRHGTD</sequence>
<reference evidence="2 3" key="1">
    <citation type="submission" date="2021-05" db="EMBL/GenBank/DDBJ databases">
        <title>Genome Assembly of Synthetic Allotetraploid Brassica napus Reveals Homoeologous Exchanges between Subgenomes.</title>
        <authorList>
            <person name="Davis J.T."/>
        </authorList>
    </citation>
    <scope>NUCLEOTIDE SEQUENCE [LARGE SCALE GENOMIC DNA]</scope>
    <source>
        <strain evidence="3">cv. Da-Ae</strain>
        <tissue evidence="2">Seedling</tissue>
    </source>
</reference>
<gene>
    <name evidence="2" type="ORF">HID58_003128</name>
</gene>
<evidence type="ECO:0000256" key="1">
    <source>
        <dbReference type="SAM" id="MobiDB-lite"/>
    </source>
</evidence>
<name>A0ABQ8ESD2_BRANA</name>
<protein>
    <submittedName>
        <fullName evidence="2">Uncharacterized protein</fullName>
    </submittedName>
</protein>
<proteinExistence type="predicted"/>
<organism evidence="2 3">
    <name type="scientific">Brassica napus</name>
    <name type="common">Rape</name>
    <dbReference type="NCBI Taxonomy" id="3708"/>
    <lineage>
        <taxon>Eukaryota</taxon>
        <taxon>Viridiplantae</taxon>
        <taxon>Streptophyta</taxon>
        <taxon>Embryophyta</taxon>
        <taxon>Tracheophyta</taxon>
        <taxon>Spermatophyta</taxon>
        <taxon>Magnoliopsida</taxon>
        <taxon>eudicotyledons</taxon>
        <taxon>Gunneridae</taxon>
        <taxon>Pentapetalae</taxon>
        <taxon>rosids</taxon>
        <taxon>malvids</taxon>
        <taxon>Brassicales</taxon>
        <taxon>Brassicaceae</taxon>
        <taxon>Brassiceae</taxon>
        <taxon>Brassica</taxon>
    </lineage>
</organism>
<dbReference type="Proteomes" id="UP000824890">
    <property type="component" value="Unassembled WGS sequence"/>
</dbReference>
<feature type="region of interest" description="Disordered" evidence="1">
    <location>
        <begin position="169"/>
        <end position="197"/>
    </location>
</feature>
<comment type="caution">
    <text evidence="2">The sequence shown here is derived from an EMBL/GenBank/DDBJ whole genome shotgun (WGS) entry which is preliminary data.</text>
</comment>